<protein>
    <submittedName>
        <fullName evidence="1">Uncharacterized protein</fullName>
    </submittedName>
</protein>
<reference evidence="1" key="1">
    <citation type="submission" date="2022-08" db="EMBL/GenBank/DDBJ databases">
        <title>Novel Bdellovibrio Species Isolated from Svalbard: Designation Bdellovibrio svalbardensis.</title>
        <authorList>
            <person name="Mitchell R.J."/>
            <person name="Choi S.Y."/>
        </authorList>
    </citation>
    <scope>NUCLEOTIDE SEQUENCE</scope>
    <source>
        <strain evidence="1">PAP01</strain>
    </source>
</reference>
<keyword evidence="2" id="KW-1185">Reference proteome</keyword>
<name>A0ABT6DMM5_9BACT</name>
<accession>A0ABT6DMM5</accession>
<sequence length="75" mass="8712">MKHEMLQIQLYAELQKFGLNPCEWSLQPINDQASLNKSSLSYLIQNKIDKNFALSGRLKRKKQGFTWKSLELASL</sequence>
<evidence type="ECO:0000313" key="2">
    <source>
        <dbReference type="Proteomes" id="UP001152321"/>
    </source>
</evidence>
<dbReference type="RefSeq" id="WP_277579528.1">
    <property type="nucleotide sequence ID" value="NZ_JANRMI010000005.1"/>
</dbReference>
<evidence type="ECO:0000313" key="1">
    <source>
        <dbReference type="EMBL" id="MDG0818053.1"/>
    </source>
</evidence>
<organism evidence="1 2">
    <name type="scientific">Bdellovibrio svalbardensis</name>
    <dbReference type="NCBI Taxonomy" id="2972972"/>
    <lineage>
        <taxon>Bacteria</taxon>
        <taxon>Pseudomonadati</taxon>
        <taxon>Bdellovibrionota</taxon>
        <taxon>Bdellovibrionia</taxon>
        <taxon>Bdellovibrionales</taxon>
        <taxon>Pseudobdellovibrionaceae</taxon>
        <taxon>Bdellovibrio</taxon>
    </lineage>
</organism>
<dbReference type="Proteomes" id="UP001152321">
    <property type="component" value="Unassembled WGS sequence"/>
</dbReference>
<comment type="caution">
    <text evidence="1">The sequence shown here is derived from an EMBL/GenBank/DDBJ whole genome shotgun (WGS) entry which is preliminary data.</text>
</comment>
<dbReference type="EMBL" id="JANRMI010000005">
    <property type="protein sequence ID" value="MDG0818053.1"/>
    <property type="molecule type" value="Genomic_DNA"/>
</dbReference>
<gene>
    <name evidence="1" type="ORF">NWE73_16840</name>
</gene>
<proteinExistence type="predicted"/>